<accession>A0A3S5ARS6</accession>
<dbReference type="AlphaFoldDB" id="A0A3S5ARS6"/>
<dbReference type="OrthoDB" id="2501249at2759"/>
<dbReference type="EMBL" id="CAAALY010082441">
    <property type="protein sequence ID" value="VEL26754.1"/>
    <property type="molecule type" value="Genomic_DNA"/>
</dbReference>
<proteinExistence type="predicted"/>
<dbReference type="Proteomes" id="UP000784294">
    <property type="component" value="Unassembled WGS sequence"/>
</dbReference>
<sequence>MVSKLISRVLVRDKVASDITRRERFEKPKRWRRRFMYERCKRIYDCEMARKIDMITPLYRKEPWPR</sequence>
<name>A0A3S5ARS6_9PLAT</name>
<protein>
    <recommendedName>
        <fullName evidence="3">Ribosomal protein S21</fullName>
    </recommendedName>
</protein>
<evidence type="ECO:0000313" key="2">
    <source>
        <dbReference type="Proteomes" id="UP000784294"/>
    </source>
</evidence>
<keyword evidence="2" id="KW-1185">Reference proteome</keyword>
<evidence type="ECO:0008006" key="3">
    <source>
        <dbReference type="Google" id="ProtNLM"/>
    </source>
</evidence>
<comment type="caution">
    <text evidence="1">The sequence shown here is derived from an EMBL/GenBank/DDBJ whole genome shotgun (WGS) entry which is preliminary data.</text>
</comment>
<reference evidence="1" key="1">
    <citation type="submission" date="2018-11" db="EMBL/GenBank/DDBJ databases">
        <authorList>
            <consortium name="Pathogen Informatics"/>
        </authorList>
    </citation>
    <scope>NUCLEOTIDE SEQUENCE</scope>
</reference>
<gene>
    <name evidence="1" type="ORF">PXEA_LOCUS20194</name>
</gene>
<organism evidence="1 2">
    <name type="scientific">Protopolystoma xenopodis</name>
    <dbReference type="NCBI Taxonomy" id="117903"/>
    <lineage>
        <taxon>Eukaryota</taxon>
        <taxon>Metazoa</taxon>
        <taxon>Spiralia</taxon>
        <taxon>Lophotrochozoa</taxon>
        <taxon>Platyhelminthes</taxon>
        <taxon>Monogenea</taxon>
        <taxon>Polyopisthocotylea</taxon>
        <taxon>Polystomatidea</taxon>
        <taxon>Polystomatidae</taxon>
        <taxon>Protopolystoma</taxon>
    </lineage>
</organism>
<evidence type="ECO:0000313" key="1">
    <source>
        <dbReference type="EMBL" id="VEL26754.1"/>
    </source>
</evidence>